<gene>
    <name evidence="1" type="ORF">MINTM018_48070</name>
</gene>
<dbReference type="AlphaFoldDB" id="A0A7R7N007"/>
<dbReference type="EMBL" id="AP024255">
    <property type="protein sequence ID" value="BCP02038.1"/>
    <property type="molecule type" value="Genomic_DNA"/>
</dbReference>
<sequence length="261" mass="28066">MQHLISARTHAQNVAKAADVLACPLPVKYREQIGQAQEFSDAANRIGVTTGDLHGAVFAAIENGRDYHDDPDVTRLLLDRVLSTQNIGESARRHGDDLLAAALADHGDDILAGWADALEPHMSALVAAAEAVPNLDLLRGHDAATRGGDTLRHWAAARTALDAWTAAQRGFYALATVAGVNYARRGILALTPARKADLEAAIDRAHKERTDVDAWVLARRGIPLRLATIAEFMSRSAQYSADKATEDRARAERAAAAGFNR</sequence>
<organism evidence="1 2">
    <name type="scientific">Mycobacterium intracellulare</name>
    <dbReference type="NCBI Taxonomy" id="1767"/>
    <lineage>
        <taxon>Bacteria</taxon>
        <taxon>Bacillati</taxon>
        <taxon>Actinomycetota</taxon>
        <taxon>Actinomycetes</taxon>
        <taxon>Mycobacteriales</taxon>
        <taxon>Mycobacteriaceae</taxon>
        <taxon>Mycobacterium</taxon>
        <taxon>Mycobacterium avium complex (MAC)</taxon>
    </lineage>
</organism>
<accession>A0A7R7N007</accession>
<reference evidence="1 2" key="1">
    <citation type="submission" date="2020-12" db="EMBL/GenBank/DDBJ databases">
        <title>Genome sequence of clinical Mycobacterium intracellulare strains.</title>
        <authorList>
            <person name="Tateishi Y."/>
            <person name="Matsumoto S."/>
            <person name="Fukushima Y."/>
            <person name="Nakajima C."/>
            <person name="Suzuki Y."/>
        </authorList>
    </citation>
    <scope>NUCLEOTIDE SEQUENCE [LARGE SCALE GENOMIC DNA]</scope>
    <source>
        <strain evidence="1 2">M018</strain>
    </source>
</reference>
<proteinExistence type="predicted"/>
<protein>
    <submittedName>
        <fullName evidence="1">Uncharacterized protein</fullName>
    </submittedName>
</protein>
<evidence type="ECO:0000313" key="2">
    <source>
        <dbReference type="Proteomes" id="UP000595205"/>
    </source>
</evidence>
<evidence type="ECO:0000313" key="1">
    <source>
        <dbReference type="EMBL" id="BCP02038.1"/>
    </source>
</evidence>
<name>A0A7R7N007_MYCIT</name>
<dbReference type="Proteomes" id="UP000595205">
    <property type="component" value="Chromosome"/>
</dbReference>
<dbReference type="RefSeq" id="WP_201406239.1">
    <property type="nucleotide sequence ID" value="NZ_AP024255.1"/>
</dbReference>